<accession>A0A922MWP8</accession>
<evidence type="ECO:0000313" key="1">
    <source>
        <dbReference type="EMBL" id="KAH9644308.1"/>
    </source>
</evidence>
<dbReference type="Pfam" id="PF12259">
    <property type="entry name" value="Baculo_F"/>
    <property type="match status" value="1"/>
</dbReference>
<dbReference type="EMBL" id="JACEFF010000093">
    <property type="protein sequence ID" value="KAH9644308.1"/>
    <property type="molecule type" value="Genomic_DNA"/>
</dbReference>
<dbReference type="Proteomes" id="UP000814243">
    <property type="component" value="Unassembled WGS sequence"/>
</dbReference>
<name>A0A922MWP8_SPOEX</name>
<gene>
    <name evidence="1" type="ORF">HF086_003807</name>
</gene>
<organism evidence="1 2">
    <name type="scientific">Spodoptera exigua</name>
    <name type="common">Beet armyworm</name>
    <name type="synonym">Noctua fulgens</name>
    <dbReference type="NCBI Taxonomy" id="7107"/>
    <lineage>
        <taxon>Eukaryota</taxon>
        <taxon>Metazoa</taxon>
        <taxon>Ecdysozoa</taxon>
        <taxon>Arthropoda</taxon>
        <taxon>Hexapoda</taxon>
        <taxon>Insecta</taxon>
        <taxon>Pterygota</taxon>
        <taxon>Neoptera</taxon>
        <taxon>Endopterygota</taxon>
        <taxon>Lepidoptera</taxon>
        <taxon>Glossata</taxon>
        <taxon>Ditrysia</taxon>
        <taxon>Noctuoidea</taxon>
        <taxon>Noctuidae</taxon>
        <taxon>Amphipyrinae</taxon>
        <taxon>Spodoptera</taxon>
    </lineage>
</organism>
<dbReference type="InterPro" id="IPR022048">
    <property type="entry name" value="Envelope_fusion-like"/>
</dbReference>
<evidence type="ECO:0000313" key="2">
    <source>
        <dbReference type="Proteomes" id="UP000814243"/>
    </source>
</evidence>
<dbReference type="AlphaFoldDB" id="A0A922MWP8"/>
<protein>
    <submittedName>
        <fullName evidence="1">Uncharacterized protein</fullName>
    </submittedName>
</protein>
<reference evidence="1" key="1">
    <citation type="journal article" date="2021" name="G3 (Bethesda)">
        <title>Genome and transcriptome analysis of the beet armyworm Spodoptera exigua reveals targets for pest control. .</title>
        <authorList>
            <person name="Simon S."/>
            <person name="Breeschoten T."/>
            <person name="Jansen H.J."/>
            <person name="Dirks R.P."/>
            <person name="Schranz M.E."/>
            <person name="Ros V.I.D."/>
        </authorList>
    </citation>
    <scope>NUCLEOTIDE SEQUENCE</scope>
    <source>
        <strain evidence="1">TB_SE_WUR_2020</strain>
    </source>
</reference>
<sequence>MESVISQILYSVYWTKGLPKNTKSDIEQISHNEKHLQNLIKNQTSIMESEFNILRRNENVMNKQFSFINQRLQDLAREVYEVRLVNQDNNYITSSSLAASIILSNLRWIQQTLIGTVTDISHGRIDSHLLSPEQLSYQLSIISSQLNGKLTIPVDIKNIKDLYRLLKVSARVISNYLIIEIKIPLLSNEMFELNKIISISQKQGQHYYQFLTSVSFIAYNLHKDTAFLLSRRRSKVVHSYS</sequence>
<proteinExistence type="predicted"/>
<comment type="caution">
    <text evidence="1">The sequence shown here is derived from an EMBL/GenBank/DDBJ whole genome shotgun (WGS) entry which is preliminary data.</text>
</comment>